<reference evidence="5 6" key="1">
    <citation type="journal article" date="2013" name="Stand. Genomic Sci.">
        <title>Genomic Encyclopedia of Type Strains, Phase I: The one thousand microbial genomes (KMG-I) project.</title>
        <authorList>
            <person name="Kyrpides N.C."/>
            <person name="Woyke T."/>
            <person name="Eisen J.A."/>
            <person name="Garrity G."/>
            <person name="Lilburn T.G."/>
            <person name="Beck B.J."/>
            <person name="Whitman W.B."/>
            <person name="Hugenholtz P."/>
            <person name="Klenk H.P."/>
        </authorList>
    </citation>
    <scope>NUCLEOTIDE SEQUENCE [LARGE SCALE GENOMIC DNA]</scope>
    <source>
        <strain evidence="5 6">DSM 13484</strain>
    </source>
</reference>
<sequence>MQIELSHLVPLPLRDKLQQRPSDIWNKELSFAPGSFVKIKAPSGSGKTTLVHYLYHIRNDYTGQVLVNGQPWQAYDKETLAAMRQQQVSIIFQDLRLFEQLTALENIELKRLMLPRPYCTQEKVLEMAERLQVTHVLPQSGRTLSYGERQRIAIIRALVQPFRWLFMDEPFSHLDDDNAQRAADLIAAECKGRQAGFILTDLDNDHRFAYDVNYHL</sequence>
<evidence type="ECO:0000256" key="2">
    <source>
        <dbReference type="ARBA" id="ARBA00022840"/>
    </source>
</evidence>
<keyword evidence="6" id="KW-1185">Reference proteome</keyword>
<organism evidence="5 6">
    <name type="scientific">Chitinophaga japonensis</name>
    <name type="common">Flexibacter japonensis</name>
    <dbReference type="NCBI Taxonomy" id="104662"/>
    <lineage>
        <taxon>Bacteria</taxon>
        <taxon>Pseudomonadati</taxon>
        <taxon>Bacteroidota</taxon>
        <taxon>Chitinophagia</taxon>
        <taxon>Chitinophagales</taxon>
        <taxon>Chitinophagaceae</taxon>
        <taxon>Chitinophaga</taxon>
    </lineage>
</organism>
<dbReference type="InterPro" id="IPR027417">
    <property type="entry name" value="P-loop_NTPase"/>
</dbReference>
<dbReference type="InterPro" id="IPR003439">
    <property type="entry name" value="ABC_transporter-like_ATP-bd"/>
</dbReference>
<dbReference type="GO" id="GO:0005524">
    <property type="term" value="F:ATP binding"/>
    <property type="evidence" value="ECO:0007669"/>
    <property type="project" value="UniProtKB-KW"/>
</dbReference>
<keyword evidence="1" id="KW-0547">Nucleotide-binding</keyword>
<dbReference type="Pfam" id="PF00005">
    <property type="entry name" value="ABC_tran"/>
    <property type="match status" value="1"/>
</dbReference>
<dbReference type="SUPFAM" id="SSF52540">
    <property type="entry name" value="P-loop containing nucleoside triphosphate hydrolases"/>
    <property type="match status" value="1"/>
</dbReference>
<name>A0A562TFQ3_CHIJA</name>
<dbReference type="PROSITE" id="PS50893">
    <property type="entry name" value="ABC_TRANSPORTER_2"/>
    <property type="match status" value="1"/>
</dbReference>
<dbReference type="EMBL" id="VLLG01000002">
    <property type="protein sequence ID" value="TWI91800.1"/>
    <property type="molecule type" value="Genomic_DNA"/>
</dbReference>
<protein>
    <submittedName>
        <fullName evidence="5">Putative ABC transport system ATP-binding protein</fullName>
    </submittedName>
</protein>
<dbReference type="RefSeq" id="WP_145710934.1">
    <property type="nucleotide sequence ID" value="NZ_BAAAFY010000001.1"/>
</dbReference>
<dbReference type="OrthoDB" id="1098100at2"/>
<proteinExistence type="predicted"/>
<keyword evidence="3" id="KW-1278">Translocase</keyword>
<dbReference type="InterPro" id="IPR003593">
    <property type="entry name" value="AAA+_ATPase"/>
</dbReference>
<evidence type="ECO:0000313" key="6">
    <source>
        <dbReference type="Proteomes" id="UP000316778"/>
    </source>
</evidence>
<dbReference type="SMART" id="SM00382">
    <property type="entry name" value="AAA"/>
    <property type="match status" value="1"/>
</dbReference>
<dbReference type="InterPro" id="IPR017871">
    <property type="entry name" value="ABC_transporter-like_CS"/>
</dbReference>
<keyword evidence="2 5" id="KW-0067">ATP-binding</keyword>
<accession>A0A562TFQ3</accession>
<evidence type="ECO:0000313" key="5">
    <source>
        <dbReference type="EMBL" id="TWI91800.1"/>
    </source>
</evidence>
<dbReference type="Proteomes" id="UP000316778">
    <property type="component" value="Unassembled WGS sequence"/>
</dbReference>
<gene>
    <name evidence="5" type="ORF">LX66_1180</name>
</gene>
<dbReference type="Gene3D" id="3.40.50.300">
    <property type="entry name" value="P-loop containing nucleotide triphosphate hydrolases"/>
    <property type="match status" value="1"/>
</dbReference>
<dbReference type="PANTHER" id="PTHR42798:SF2">
    <property type="entry name" value="ABC TRANSPORTER ATP-BINDING PROTEIN MG467-RELATED"/>
    <property type="match status" value="1"/>
</dbReference>
<evidence type="ECO:0000259" key="4">
    <source>
        <dbReference type="PROSITE" id="PS50893"/>
    </source>
</evidence>
<comment type="caution">
    <text evidence="5">The sequence shown here is derived from an EMBL/GenBank/DDBJ whole genome shotgun (WGS) entry which is preliminary data.</text>
</comment>
<dbReference type="PANTHER" id="PTHR42798">
    <property type="entry name" value="LIPOPROTEIN-RELEASING SYSTEM ATP-BINDING PROTEIN LOLD"/>
    <property type="match status" value="1"/>
</dbReference>
<evidence type="ECO:0000256" key="3">
    <source>
        <dbReference type="ARBA" id="ARBA00022967"/>
    </source>
</evidence>
<feature type="domain" description="ABC transporter" evidence="4">
    <location>
        <begin position="3"/>
        <end position="216"/>
    </location>
</feature>
<dbReference type="AlphaFoldDB" id="A0A562TFQ3"/>
<dbReference type="PROSITE" id="PS00211">
    <property type="entry name" value="ABC_TRANSPORTER_1"/>
    <property type="match status" value="1"/>
</dbReference>
<dbReference type="GO" id="GO:0016887">
    <property type="term" value="F:ATP hydrolysis activity"/>
    <property type="evidence" value="ECO:0007669"/>
    <property type="project" value="InterPro"/>
</dbReference>
<evidence type="ECO:0000256" key="1">
    <source>
        <dbReference type="ARBA" id="ARBA00022741"/>
    </source>
</evidence>